<name>A0A261S5B7_9BORD</name>
<dbReference type="PANTHER" id="PTHR42790:SF19">
    <property type="entry name" value="KYNURENINE_ALPHA-AMINOADIPATE AMINOTRANSFERASE, MITOCHONDRIAL"/>
    <property type="match status" value="1"/>
</dbReference>
<dbReference type="InterPro" id="IPR050859">
    <property type="entry name" value="Class-I_PLP-dep_aminotransf"/>
</dbReference>
<keyword evidence="7" id="KW-1185">Reference proteome</keyword>
<evidence type="ECO:0000259" key="5">
    <source>
        <dbReference type="Pfam" id="PF00155"/>
    </source>
</evidence>
<comment type="caution">
    <text evidence="6">The sequence shown here is derived from an EMBL/GenBank/DDBJ whole genome shotgun (WGS) entry which is preliminary data.</text>
</comment>
<evidence type="ECO:0000313" key="6">
    <source>
        <dbReference type="EMBL" id="OZI32564.1"/>
    </source>
</evidence>
<gene>
    <name evidence="6" type="ORF">CAL29_29490</name>
</gene>
<keyword evidence="3 6" id="KW-0808">Transferase</keyword>
<dbReference type="Gene3D" id="3.40.640.10">
    <property type="entry name" value="Type I PLP-dependent aspartate aminotransferase-like (Major domain)"/>
    <property type="match status" value="1"/>
</dbReference>
<dbReference type="GO" id="GO:0030170">
    <property type="term" value="F:pyridoxal phosphate binding"/>
    <property type="evidence" value="ECO:0007669"/>
    <property type="project" value="InterPro"/>
</dbReference>
<evidence type="ECO:0000256" key="4">
    <source>
        <dbReference type="ARBA" id="ARBA00022898"/>
    </source>
</evidence>
<organism evidence="6 7">
    <name type="scientific">Bordetella genomosp. 10</name>
    <dbReference type="NCBI Taxonomy" id="1416804"/>
    <lineage>
        <taxon>Bacteria</taxon>
        <taxon>Pseudomonadati</taxon>
        <taxon>Pseudomonadota</taxon>
        <taxon>Betaproteobacteria</taxon>
        <taxon>Burkholderiales</taxon>
        <taxon>Alcaligenaceae</taxon>
        <taxon>Bordetella</taxon>
    </lineage>
</organism>
<dbReference type="AlphaFoldDB" id="A0A261S5B7"/>
<reference evidence="7" key="1">
    <citation type="submission" date="2017-05" db="EMBL/GenBank/DDBJ databases">
        <title>Complete and WGS of Bordetella genogroups.</title>
        <authorList>
            <person name="Spilker T."/>
            <person name="Lipuma J."/>
        </authorList>
    </citation>
    <scope>NUCLEOTIDE SEQUENCE [LARGE SCALE GENOMIC DNA]</scope>
    <source>
        <strain evidence="7">AU16122</strain>
    </source>
</reference>
<evidence type="ECO:0000256" key="2">
    <source>
        <dbReference type="ARBA" id="ARBA00022576"/>
    </source>
</evidence>
<dbReference type="CDD" id="cd00609">
    <property type="entry name" value="AAT_like"/>
    <property type="match status" value="1"/>
</dbReference>
<dbReference type="OrthoDB" id="9804020at2"/>
<dbReference type="Proteomes" id="UP000216020">
    <property type="component" value="Unassembled WGS sequence"/>
</dbReference>
<dbReference type="GO" id="GO:0008483">
    <property type="term" value="F:transaminase activity"/>
    <property type="evidence" value="ECO:0007669"/>
    <property type="project" value="UniProtKB-KW"/>
</dbReference>
<dbReference type="PANTHER" id="PTHR42790">
    <property type="entry name" value="AMINOTRANSFERASE"/>
    <property type="match status" value="1"/>
</dbReference>
<dbReference type="GO" id="GO:1901605">
    <property type="term" value="P:alpha-amino acid metabolic process"/>
    <property type="evidence" value="ECO:0007669"/>
    <property type="project" value="TreeGrafter"/>
</dbReference>
<dbReference type="Gene3D" id="3.90.1150.10">
    <property type="entry name" value="Aspartate Aminotransferase, domain 1"/>
    <property type="match status" value="1"/>
</dbReference>
<dbReference type="InterPro" id="IPR015424">
    <property type="entry name" value="PyrdxlP-dep_Trfase"/>
</dbReference>
<dbReference type="InterPro" id="IPR015421">
    <property type="entry name" value="PyrdxlP-dep_Trfase_major"/>
</dbReference>
<evidence type="ECO:0000313" key="7">
    <source>
        <dbReference type="Proteomes" id="UP000216020"/>
    </source>
</evidence>
<protein>
    <submittedName>
        <fullName evidence="6">2-aminoadipate aminotransferase</fullName>
    </submittedName>
</protein>
<evidence type="ECO:0000256" key="3">
    <source>
        <dbReference type="ARBA" id="ARBA00022679"/>
    </source>
</evidence>
<dbReference type="InterPro" id="IPR015422">
    <property type="entry name" value="PyrdxlP-dep_Trfase_small"/>
</dbReference>
<dbReference type="InterPro" id="IPR004839">
    <property type="entry name" value="Aminotransferase_I/II_large"/>
</dbReference>
<dbReference type="EMBL" id="NEVM01000005">
    <property type="protein sequence ID" value="OZI32564.1"/>
    <property type="molecule type" value="Genomic_DNA"/>
</dbReference>
<dbReference type="RefSeq" id="WP_094856984.1">
    <property type="nucleotide sequence ID" value="NZ_NEVM01000005.1"/>
</dbReference>
<dbReference type="SUPFAM" id="SSF53383">
    <property type="entry name" value="PLP-dependent transferases"/>
    <property type="match status" value="1"/>
</dbReference>
<sequence length="414" mass="44187">MPSSTVPEYAFAAPFTHPPVSPIRRLVPYASRPGTISMAGGYPAQELFDVAGLNAAAANVGARLADCLQYSNIEGQASLRHALAALSARRGISCDPDTELAVTGGSQQALALLARVMLQPGDVAFVESPGFPNSAQTMRHTGATVLTVPSGPEGVDVEALARMAEIHKPKLVSVVATFSNPCGATLTREKRLRLLALAVEHRFLLVEDDPYGELRFTGEAVPPILALATGEARNWAAYISSMSKTMAPGLRIGWMVAPPEVRRRCTGAKAADDMACSAWIQEIVAQYLGDGAYDRHVPRIREAYGSRCAALGDALREHMGGEIAFLQPQGGMFCWGRLTGAVDSTRLLPYAIEHEIVYVPGNAFYGDPAQADTQAMRLSFATMNEAQIAEGIVRLRRALRACEANEPVSIALAA</sequence>
<proteinExistence type="predicted"/>
<evidence type="ECO:0000256" key="1">
    <source>
        <dbReference type="ARBA" id="ARBA00001933"/>
    </source>
</evidence>
<comment type="cofactor">
    <cofactor evidence="1">
        <name>pyridoxal 5'-phosphate</name>
        <dbReference type="ChEBI" id="CHEBI:597326"/>
    </cofactor>
</comment>
<keyword evidence="4" id="KW-0663">Pyridoxal phosphate</keyword>
<feature type="domain" description="Aminotransferase class I/classII large" evidence="5">
    <location>
        <begin position="66"/>
        <end position="395"/>
    </location>
</feature>
<accession>A0A261S5B7</accession>
<keyword evidence="2 6" id="KW-0032">Aminotransferase</keyword>
<dbReference type="Pfam" id="PF00155">
    <property type="entry name" value="Aminotran_1_2"/>
    <property type="match status" value="1"/>
</dbReference>